<reference evidence="1" key="1">
    <citation type="submission" date="2023-07" db="EMBL/GenBank/DDBJ databases">
        <title>Sorghum-associated microbial communities from plants grown in Nebraska, USA.</title>
        <authorList>
            <person name="Schachtman D."/>
        </authorList>
    </citation>
    <scope>NUCLEOTIDE SEQUENCE</scope>
    <source>
        <strain evidence="1">BE330</strain>
    </source>
</reference>
<proteinExistence type="predicted"/>
<evidence type="ECO:0000313" key="2">
    <source>
        <dbReference type="Proteomes" id="UP001185331"/>
    </source>
</evidence>
<dbReference type="RefSeq" id="WP_309853341.1">
    <property type="nucleotide sequence ID" value="NZ_JAVDQJ010000004.1"/>
</dbReference>
<gene>
    <name evidence="1" type="ORF">J2Y00_002363</name>
</gene>
<name>A0AAE4BNJ2_9DEIO</name>
<protein>
    <submittedName>
        <fullName evidence="1">Uncharacterized protein</fullName>
    </submittedName>
</protein>
<dbReference type="AlphaFoldDB" id="A0AAE4BNJ2"/>
<sequence>MTPVRTPTQHAQITAARAAFSTPRIWQRALRGAAQHVGLLSDENGAVYLTRVDGDLHSIEGTDWGLLFSTSAQRDTPGHLLDHVDPTRPDAAQAPQAIRELHLTTEALTTPQFQQALAGAHTGVSVLIRSDRGLPLVTVEHLSGDLYRLRGGSWNVPFSLSAQPGTLRRLLTWEVTRAQRRAHPDTTTLFP</sequence>
<dbReference type="EMBL" id="JAVDQK010000005">
    <property type="protein sequence ID" value="MDR6218766.1"/>
    <property type="molecule type" value="Genomic_DNA"/>
</dbReference>
<dbReference type="Proteomes" id="UP001185331">
    <property type="component" value="Unassembled WGS sequence"/>
</dbReference>
<comment type="caution">
    <text evidence="1">The sequence shown here is derived from an EMBL/GenBank/DDBJ whole genome shotgun (WGS) entry which is preliminary data.</text>
</comment>
<evidence type="ECO:0000313" key="1">
    <source>
        <dbReference type="EMBL" id="MDR6218766.1"/>
    </source>
</evidence>
<organism evidence="1 2">
    <name type="scientific">Deinococcus soli</name>
    <name type="common">ex Cha et al. 2016</name>
    <dbReference type="NCBI Taxonomy" id="1309411"/>
    <lineage>
        <taxon>Bacteria</taxon>
        <taxon>Thermotogati</taxon>
        <taxon>Deinococcota</taxon>
        <taxon>Deinococci</taxon>
        <taxon>Deinococcales</taxon>
        <taxon>Deinococcaceae</taxon>
        <taxon>Deinococcus</taxon>
    </lineage>
</organism>
<accession>A0AAE4BNJ2</accession>